<keyword evidence="4" id="KW-1185">Reference proteome</keyword>
<dbReference type="RefSeq" id="WP_078477662.1">
    <property type="nucleotide sequence ID" value="NZ_MPRK01000307.1"/>
</dbReference>
<evidence type="ECO:0008006" key="5">
    <source>
        <dbReference type="Google" id="ProtNLM"/>
    </source>
</evidence>
<protein>
    <recommendedName>
        <fullName evidence="5">Scaffolding protein</fullName>
    </recommendedName>
</protein>
<feature type="compositionally biased region" description="Basic and acidic residues" evidence="2">
    <location>
        <begin position="273"/>
        <end position="282"/>
    </location>
</feature>
<organism evidence="3 4">
    <name type="scientific">Solemya elarraichensis gill symbiont</name>
    <dbReference type="NCBI Taxonomy" id="1918949"/>
    <lineage>
        <taxon>Bacteria</taxon>
        <taxon>Pseudomonadati</taxon>
        <taxon>Pseudomonadota</taxon>
        <taxon>Gammaproteobacteria</taxon>
        <taxon>sulfur-oxidizing symbionts</taxon>
    </lineage>
</organism>
<evidence type="ECO:0000313" key="3">
    <source>
        <dbReference type="EMBL" id="OOZ36801.1"/>
    </source>
</evidence>
<feature type="region of interest" description="Disordered" evidence="2">
    <location>
        <begin position="255"/>
        <end position="282"/>
    </location>
</feature>
<dbReference type="AlphaFoldDB" id="A0A1T2KVH6"/>
<comment type="caution">
    <text evidence="3">The sequence shown here is derived from an EMBL/GenBank/DDBJ whole genome shotgun (WGS) entry which is preliminary data.</text>
</comment>
<sequence>MTDQAQAVESEVVEATPAVQPETTEVETEVTNEELKDALEAAGTSEEEGEPEFTEIEYEGQTYNVPEELKEAFLRQSDYTRKTQEVAESRKEFETQKEAGTRQLVEVQQAMQLQQQNLQGYAQVASLDAQIQQFEQVDWNELINNDPVEAQKLQWQYGQLKEQRNQAAQQISQREQQVQLQQQQQIAQMVEQGKEVLAKEIEGWSPEVASQLTEYGKTQGFNDAEMAQVIDPRHVKILHKAHLYDQVIAKAKTRRPAGVKAAPTKKVTSGRTASKDPKKMTTDEWIAWRNKQVANKSR</sequence>
<feature type="coiled-coil region" evidence="1">
    <location>
        <begin position="150"/>
        <end position="184"/>
    </location>
</feature>
<accession>A0A1T2KVH6</accession>
<name>A0A1T2KVH6_9GAMM</name>
<proteinExistence type="predicted"/>
<dbReference type="Proteomes" id="UP000190198">
    <property type="component" value="Unassembled WGS sequence"/>
</dbReference>
<reference evidence="3 4" key="1">
    <citation type="submission" date="2016-11" db="EMBL/GenBank/DDBJ databases">
        <title>Mixed transmission modes and dynamic genome evolution in an obligate animal-bacterial symbiosis.</title>
        <authorList>
            <person name="Russell S.L."/>
            <person name="Corbett-Detig R.B."/>
            <person name="Cavanaugh C.M."/>
        </authorList>
    </citation>
    <scope>NUCLEOTIDE SEQUENCE [LARGE SCALE GENOMIC DNA]</scope>
    <source>
        <strain evidence="3">Sp-SM6</strain>
    </source>
</reference>
<dbReference type="EMBL" id="MPRK01000307">
    <property type="protein sequence ID" value="OOZ36801.1"/>
    <property type="molecule type" value="Genomic_DNA"/>
</dbReference>
<feature type="region of interest" description="Disordered" evidence="2">
    <location>
        <begin position="1"/>
        <end position="30"/>
    </location>
</feature>
<gene>
    <name evidence="3" type="ORF">BOW52_10550</name>
</gene>
<evidence type="ECO:0000313" key="4">
    <source>
        <dbReference type="Proteomes" id="UP000190198"/>
    </source>
</evidence>
<keyword evidence="1" id="KW-0175">Coiled coil</keyword>
<evidence type="ECO:0000256" key="1">
    <source>
        <dbReference type="SAM" id="Coils"/>
    </source>
</evidence>
<evidence type="ECO:0000256" key="2">
    <source>
        <dbReference type="SAM" id="MobiDB-lite"/>
    </source>
</evidence>